<sequence length="567" mass="65663">MKGWEESVRGGREGEDRVKGRGGRRERTGGRKEERVGTGREGGRGKEGEGRVNGRIERKEEGCGRGRMGREVHHIPHPQMEEDAGLRHLSCGLYEIVTHEIGSEETIRVRRIMGQIGDELKEINSNGSSHVKQLRSGSMAEGFNFRTSDLDVMVVYMGIKVITDDVRFQPVSNQNEIILKMETDKTRPGFSLLRLLLPQDHRIDCDECFNKFCVNYQNGRYLSNIIWKEETKRFIQDPIIHGPCESGIHGDTETDVAHCLRCSKWPTSTYPCLQRLARRGWPSLKVLSRIIENGCHVVPIGDKSSDKEEIEWRLSFSEAEKTLIHEMNHCQFLTYGLLKIFLKESINTRQDVGDLLCSYFLKTAVLWEIVNSDRAWIKHDFLKWFWICFRRLISWVSNGYCPNFFIPENNMFFGKIHGRSQQVLLRHLMSFHRMGYKCFIACASLFRQFVPLLGNFIVADNSETCPFYSDSSNLTNMEMICIILMKFEVYPDISSIANVIRFYQHILTHNETSDRHVITCIGILLQHFYQQIVYHYAIEFTSPTFVSRNKMKYGLNVKCINTLKQTK</sequence>
<evidence type="ECO:0000256" key="3">
    <source>
        <dbReference type="ARBA" id="ARBA00022679"/>
    </source>
</evidence>
<dbReference type="EMBL" id="VSWD01000001">
    <property type="protein sequence ID" value="KAK3108828.1"/>
    <property type="molecule type" value="Genomic_DNA"/>
</dbReference>
<feature type="domain" description="Mab-21-like HhH/H2TH-like" evidence="11">
    <location>
        <begin position="337"/>
        <end position="426"/>
    </location>
</feature>
<evidence type="ECO:0000256" key="7">
    <source>
        <dbReference type="ARBA" id="ARBA00022840"/>
    </source>
</evidence>
<dbReference type="PANTHER" id="PTHR10656:SF42">
    <property type="entry name" value="CYCLIC GMP-AMP SYNTHASE-LIKE PROTEIN-RELATED"/>
    <property type="match status" value="1"/>
</dbReference>
<keyword evidence="5" id="KW-0479">Metal-binding</keyword>
<dbReference type="InterPro" id="IPR046903">
    <property type="entry name" value="Mab-21-like_nuc_Trfase"/>
</dbReference>
<dbReference type="InterPro" id="IPR024810">
    <property type="entry name" value="MAB21L/cGLR"/>
</dbReference>
<comment type="cofactor">
    <cofactor evidence="1">
        <name>Mg(2+)</name>
        <dbReference type="ChEBI" id="CHEBI:18420"/>
    </cofactor>
</comment>
<feature type="domain" description="Mab-21-like nucleotidyltransferase" evidence="10">
    <location>
        <begin position="253"/>
        <end position="325"/>
    </location>
</feature>
<keyword evidence="8" id="KW-0460">Magnesium</keyword>
<evidence type="ECO:0000259" key="11">
    <source>
        <dbReference type="Pfam" id="PF20266"/>
    </source>
</evidence>
<keyword evidence="13" id="KW-1185">Reference proteome</keyword>
<keyword evidence="3" id="KW-0808">Transferase</keyword>
<dbReference type="GO" id="GO:0005524">
    <property type="term" value="F:ATP binding"/>
    <property type="evidence" value="ECO:0007669"/>
    <property type="project" value="UniProtKB-KW"/>
</dbReference>
<dbReference type="Pfam" id="PF20266">
    <property type="entry name" value="Mab-21_C"/>
    <property type="match status" value="1"/>
</dbReference>
<dbReference type="GO" id="GO:0016779">
    <property type="term" value="F:nucleotidyltransferase activity"/>
    <property type="evidence" value="ECO:0007669"/>
    <property type="project" value="UniProtKB-KW"/>
</dbReference>
<evidence type="ECO:0000313" key="12">
    <source>
        <dbReference type="EMBL" id="KAK3108828.1"/>
    </source>
</evidence>
<keyword evidence="6" id="KW-0547">Nucleotide-binding</keyword>
<evidence type="ECO:0000256" key="4">
    <source>
        <dbReference type="ARBA" id="ARBA00022695"/>
    </source>
</evidence>
<dbReference type="Gene3D" id="1.10.1410.40">
    <property type="match status" value="1"/>
</dbReference>
<proteinExistence type="inferred from homology"/>
<dbReference type="InterPro" id="IPR046906">
    <property type="entry name" value="Mab-21_HhH/H2TH-like"/>
</dbReference>
<evidence type="ECO:0000256" key="9">
    <source>
        <dbReference type="SAM" id="MobiDB-lite"/>
    </source>
</evidence>
<evidence type="ECO:0000313" key="13">
    <source>
        <dbReference type="Proteomes" id="UP001186944"/>
    </source>
</evidence>
<gene>
    <name evidence="12" type="ORF">FSP39_016682</name>
</gene>
<protein>
    <submittedName>
        <fullName evidence="12">Uncharacterized protein</fullName>
    </submittedName>
</protein>
<evidence type="ECO:0000256" key="2">
    <source>
        <dbReference type="ARBA" id="ARBA00008307"/>
    </source>
</evidence>
<keyword evidence="4" id="KW-0548">Nucleotidyltransferase</keyword>
<organism evidence="12 13">
    <name type="scientific">Pinctada imbricata</name>
    <name type="common">Atlantic pearl-oyster</name>
    <name type="synonym">Pinctada martensii</name>
    <dbReference type="NCBI Taxonomy" id="66713"/>
    <lineage>
        <taxon>Eukaryota</taxon>
        <taxon>Metazoa</taxon>
        <taxon>Spiralia</taxon>
        <taxon>Lophotrochozoa</taxon>
        <taxon>Mollusca</taxon>
        <taxon>Bivalvia</taxon>
        <taxon>Autobranchia</taxon>
        <taxon>Pteriomorphia</taxon>
        <taxon>Pterioida</taxon>
        <taxon>Pterioidea</taxon>
        <taxon>Pteriidae</taxon>
        <taxon>Pinctada</taxon>
    </lineage>
</organism>
<dbReference type="SMART" id="SM01265">
    <property type="entry name" value="Mab-21"/>
    <property type="match status" value="1"/>
</dbReference>
<keyword evidence="7" id="KW-0067">ATP-binding</keyword>
<accession>A0AA88YXG3</accession>
<reference evidence="12" key="1">
    <citation type="submission" date="2019-08" db="EMBL/GenBank/DDBJ databases">
        <title>The improved chromosome-level genome for the pearl oyster Pinctada fucata martensii using PacBio sequencing and Hi-C.</title>
        <authorList>
            <person name="Zheng Z."/>
        </authorList>
    </citation>
    <scope>NUCLEOTIDE SEQUENCE</scope>
    <source>
        <strain evidence="12">ZZ-2019</strain>
        <tissue evidence="12">Adductor muscle</tissue>
    </source>
</reference>
<comment type="caution">
    <text evidence="12">The sequence shown here is derived from an EMBL/GenBank/DDBJ whole genome shotgun (WGS) entry which is preliminary data.</text>
</comment>
<name>A0AA88YXG3_PINIB</name>
<evidence type="ECO:0000256" key="5">
    <source>
        <dbReference type="ARBA" id="ARBA00022723"/>
    </source>
</evidence>
<dbReference type="Pfam" id="PF03281">
    <property type="entry name" value="Mab-21"/>
    <property type="match status" value="1"/>
</dbReference>
<feature type="region of interest" description="Disordered" evidence="9">
    <location>
        <begin position="1"/>
        <end position="54"/>
    </location>
</feature>
<evidence type="ECO:0000256" key="1">
    <source>
        <dbReference type="ARBA" id="ARBA00001946"/>
    </source>
</evidence>
<comment type="similarity">
    <text evidence="2">Belongs to the mab-21 family.</text>
</comment>
<dbReference type="Proteomes" id="UP001186944">
    <property type="component" value="Unassembled WGS sequence"/>
</dbReference>
<evidence type="ECO:0000259" key="10">
    <source>
        <dbReference type="Pfam" id="PF03281"/>
    </source>
</evidence>
<dbReference type="AlphaFoldDB" id="A0AA88YXG3"/>
<dbReference type="PANTHER" id="PTHR10656">
    <property type="entry name" value="CELL FATE DETERMINING PROTEIN MAB21-RELATED"/>
    <property type="match status" value="1"/>
</dbReference>
<dbReference type="GO" id="GO:0046872">
    <property type="term" value="F:metal ion binding"/>
    <property type="evidence" value="ECO:0007669"/>
    <property type="project" value="UniProtKB-KW"/>
</dbReference>
<evidence type="ECO:0000256" key="6">
    <source>
        <dbReference type="ARBA" id="ARBA00022741"/>
    </source>
</evidence>
<evidence type="ECO:0000256" key="8">
    <source>
        <dbReference type="ARBA" id="ARBA00022842"/>
    </source>
</evidence>